<dbReference type="Proteomes" id="UP000003704">
    <property type="component" value="Unassembled WGS sequence"/>
</dbReference>
<dbReference type="InterPro" id="IPR010752">
    <property type="entry name" value="DUF1329"/>
</dbReference>
<dbReference type="STRING" id="1172194.WQQ_34350"/>
<dbReference type="Gene3D" id="2.50.20.10">
    <property type="entry name" value="Lipoprotein localisation LolA/LolB/LppX"/>
    <property type="match status" value="1"/>
</dbReference>
<comment type="caution">
    <text evidence="2">The sequence shown here is derived from an EMBL/GenBank/DDBJ whole genome shotgun (WGS) entry which is preliminary data.</text>
</comment>
<protein>
    <recommendedName>
        <fullName evidence="4">Outer membrane lipoprotein-sorting protein</fullName>
    </recommendedName>
</protein>
<evidence type="ECO:0000256" key="1">
    <source>
        <dbReference type="SAM" id="MobiDB-lite"/>
    </source>
</evidence>
<organism evidence="2 3">
    <name type="scientific">Hydrocarboniphaga effusa AP103</name>
    <dbReference type="NCBI Taxonomy" id="1172194"/>
    <lineage>
        <taxon>Bacteria</taxon>
        <taxon>Pseudomonadati</taxon>
        <taxon>Pseudomonadota</taxon>
        <taxon>Gammaproteobacteria</taxon>
        <taxon>Nevskiales</taxon>
        <taxon>Nevskiaceae</taxon>
        <taxon>Hydrocarboniphaga</taxon>
    </lineage>
</organism>
<dbReference type="PATRIC" id="fig|1172194.4.peg.3334"/>
<keyword evidence="3" id="KW-1185">Reference proteome</keyword>
<dbReference type="OrthoDB" id="178023at2"/>
<reference evidence="2 3" key="1">
    <citation type="journal article" date="2012" name="J. Bacteriol.">
        <title>Genome Sequence of n-Alkane-Degrading Hydrocarboniphaga effusa Strain AP103T (ATCC BAA-332T).</title>
        <authorList>
            <person name="Chang H.K."/>
            <person name="Zylstra G.J."/>
            <person name="Chae J.C."/>
        </authorList>
    </citation>
    <scope>NUCLEOTIDE SEQUENCE [LARGE SCALE GENOMIC DNA]</scope>
    <source>
        <strain evidence="2 3">AP103</strain>
    </source>
</reference>
<name>I8T7X2_9GAMM</name>
<sequence>MQTRPAHALPSDHGSRFVSRRALAARSRTSRLLRTTALSCALLMPGMAEAKVSPEEARRLGTDLTPLGGEKKGNADGSIPAWDGGYSMPQPAAGKERDPASYKLLSDDKPLYTISSANLAQYKGKLTAGAQALFARFPSSYKMNVYPTRRTARTPNFINAATAKNAVDAELGNQGESLVGAVTGIPFPIPKSGIEVIWNHKLRYRGTSLQRWNAQLAVQANGAFQPYVLREDVLFQYNKPGITPESLNNVALYFLQFTTAPERQVGNVVLVHETLDQVKEPRRAWLYNPGQRRIRRAPNVAYDNPGTGSDGLRTNDQLDAFNGATDRYTWKLLGKREMIVPYNSVKLLDNKLKYAQIAKAGHMNVELPRYELHRVWVVEAELKPGTSHVYKRRSFYVDEDTWTILAVDNYDQRGTLWRVQETHQVQLAWLDRVGPVCGSVYDLQSNRYLLQEMSNEAPLFKDVEFNIDHFSTGSVQRMAER</sequence>
<evidence type="ECO:0000313" key="3">
    <source>
        <dbReference type="Proteomes" id="UP000003704"/>
    </source>
</evidence>
<feature type="region of interest" description="Disordered" evidence="1">
    <location>
        <begin position="63"/>
        <end position="82"/>
    </location>
</feature>
<gene>
    <name evidence="2" type="ORF">WQQ_34350</name>
</gene>
<proteinExistence type="predicted"/>
<accession>I8T7X2</accession>
<evidence type="ECO:0000313" key="2">
    <source>
        <dbReference type="EMBL" id="EIT69853.1"/>
    </source>
</evidence>
<dbReference type="EMBL" id="AKGD01000002">
    <property type="protein sequence ID" value="EIT69853.1"/>
    <property type="molecule type" value="Genomic_DNA"/>
</dbReference>
<evidence type="ECO:0008006" key="4">
    <source>
        <dbReference type="Google" id="ProtNLM"/>
    </source>
</evidence>
<dbReference type="CDD" id="cd16329">
    <property type="entry name" value="LolA_like"/>
    <property type="match status" value="1"/>
</dbReference>
<dbReference type="AlphaFoldDB" id="I8T7X2"/>
<dbReference type="Pfam" id="PF07044">
    <property type="entry name" value="DUF1329"/>
    <property type="match status" value="1"/>
</dbReference>
<dbReference type="RefSeq" id="WP_007186374.1">
    <property type="nucleotide sequence ID" value="NZ_AKGD01000002.1"/>
</dbReference>